<reference evidence="2" key="1">
    <citation type="submission" date="2022-12" db="EMBL/GenBank/DDBJ databases">
        <authorList>
            <person name="Alioto T."/>
            <person name="Alioto T."/>
            <person name="Gomez Garrido J."/>
        </authorList>
    </citation>
    <scope>NUCLEOTIDE SEQUENCE</scope>
</reference>
<protein>
    <submittedName>
        <fullName evidence="2">Uncharacterized protein</fullName>
    </submittedName>
</protein>
<keyword evidence="3" id="KW-1185">Reference proteome</keyword>
<proteinExistence type="predicted"/>
<gene>
    <name evidence="2" type="ORF">PODLI_1B041414</name>
</gene>
<evidence type="ECO:0000256" key="1">
    <source>
        <dbReference type="SAM" id="MobiDB-lite"/>
    </source>
</evidence>
<dbReference type="AlphaFoldDB" id="A0AA35PHR8"/>
<dbReference type="EMBL" id="OX395135">
    <property type="protein sequence ID" value="CAI5785918.1"/>
    <property type="molecule type" value="Genomic_DNA"/>
</dbReference>
<accession>A0AA35PHR8</accession>
<feature type="region of interest" description="Disordered" evidence="1">
    <location>
        <begin position="36"/>
        <end position="60"/>
    </location>
</feature>
<name>A0AA35PHR8_9SAUR</name>
<evidence type="ECO:0000313" key="2">
    <source>
        <dbReference type="EMBL" id="CAI5785918.1"/>
    </source>
</evidence>
<sequence length="133" mass="14480">MRAAEKENSTDVPEDFRCCEEGNANENEKCVIAFENEPHKGHSSSPGDGDPEILRCPHSNDALNTARDDALKREVQHIAMAGSDVTEAASLTSCDKKCNPTFPLPATELGATELVTTKTTQESVIWDEEESES</sequence>
<organism evidence="2 3">
    <name type="scientific">Podarcis lilfordi</name>
    <name type="common">Lilford's wall lizard</name>
    <dbReference type="NCBI Taxonomy" id="74358"/>
    <lineage>
        <taxon>Eukaryota</taxon>
        <taxon>Metazoa</taxon>
        <taxon>Chordata</taxon>
        <taxon>Craniata</taxon>
        <taxon>Vertebrata</taxon>
        <taxon>Euteleostomi</taxon>
        <taxon>Lepidosauria</taxon>
        <taxon>Squamata</taxon>
        <taxon>Bifurcata</taxon>
        <taxon>Unidentata</taxon>
        <taxon>Episquamata</taxon>
        <taxon>Laterata</taxon>
        <taxon>Lacertibaenia</taxon>
        <taxon>Lacertidae</taxon>
        <taxon>Podarcis</taxon>
    </lineage>
</organism>
<dbReference type="Proteomes" id="UP001178461">
    <property type="component" value="Chromosome 10"/>
</dbReference>
<evidence type="ECO:0000313" key="3">
    <source>
        <dbReference type="Proteomes" id="UP001178461"/>
    </source>
</evidence>